<dbReference type="EMBL" id="JBHTJZ010000067">
    <property type="protein sequence ID" value="MFD0961808.1"/>
    <property type="molecule type" value="Genomic_DNA"/>
</dbReference>
<feature type="transmembrane region" description="Helical" evidence="8">
    <location>
        <begin position="166"/>
        <end position="184"/>
    </location>
</feature>
<keyword evidence="4 8" id="KW-0812">Transmembrane</keyword>
<comment type="subcellular location">
    <subcellularLocation>
        <location evidence="1">Cell membrane</location>
        <topology evidence="1">Multi-pass membrane protein</topology>
    </subcellularLocation>
</comment>
<organism evidence="10 11">
    <name type="scientific">Paenibacillus chungangensis</name>
    <dbReference type="NCBI Taxonomy" id="696535"/>
    <lineage>
        <taxon>Bacteria</taxon>
        <taxon>Bacillati</taxon>
        <taxon>Bacillota</taxon>
        <taxon>Bacilli</taxon>
        <taxon>Bacillales</taxon>
        <taxon>Paenibacillaceae</taxon>
        <taxon>Paenibacillus</taxon>
    </lineage>
</organism>
<dbReference type="Gene3D" id="1.20.1250.20">
    <property type="entry name" value="MFS general substrate transporter like domains"/>
    <property type="match status" value="2"/>
</dbReference>
<evidence type="ECO:0000256" key="8">
    <source>
        <dbReference type="SAM" id="Phobius"/>
    </source>
</evidence>
<evidence type="ECO:0000259" key="9">
    <source>
        <dbReference type="PROSITE" id="PS50850"/>
    </source>
</evidence>
<proteinExistence type="predicted"/>
<feature type="transmembrane region" description="Helical" evidence="8">
    <location>
        <begin position="316"/>
        <end position="334"/>
    </location>
</feature>
<dbReference type="PANTHER" id="PTHR43414">
    <property type="entry name" value="MULTIDRUG RESISTANCE PROTEIN MDTG"/>
    <property type="match status" value="1"/>
</dbReference>
<gene>
    <name evidence="10" type="ORF">ACFQ2I_20915</name>
</gene>
<dbReference type="RefSeq" id="WP_377567735.1">
    <property type="nucleotide sequence ID" value="NZ_JBHTJZ010000067.1"/>
</dbReference>
<feature type="transmembrane region" description="Helical" evidence="8">
    <location>
        <begin position="340"/>
        <end position="363"/>
    </location>
</feature>
<name>A0ABW3HWE7_9BACL</name>
<feature type="compositionally biased region" description="Basic and acidic residues" evidence="7">
    <location>
        <begin position="197"/>
        <end position="213"/>
    </location>
</feature>
<evidence type="ECO:0000256" key="3">
    <source>
        <dbReference type="ARBA" id="ARBA00022475"/>
    </source>
</evidence>
<keyword evidence="2" id="KW-0813">Transport</keyword>
<sequence>MEKWKRTMWILWIGVLFCSASYTMSVPFLPLFLFDLGVQESSVNLWAGIVHSSAFLVGAVMAPLWGMLADKYGKRMMVIRAGLSLAVIYALIAFVQTPEQLVGARMLHGFVGGFVPASMSIVASIAPKQQLGWSLGMMQAGAMTGGILGPLFGGVLAELFGLRNSFIAAAAIILGATIAVIVWVRESAAGQAASGEKQGKKEGRKDHGKEHGKQTQQEGDNQGAAAPAKAEPITFRMAFRNRSLVNMLLLLVVFQLSINMIQPLMALHIADMSGSGAGSEGVVLSAGLVLSLIGIAGILASPLWGRLGERKGYYRILVLCFMCAGTVICMQYFVEQLWLFAIVQFVFGLFMAGIGPIVNTLMVQSTDEQFRGRTFGLTASANQFGGMLGPLIGGVLGMALNIHWIFVTTGVIMMMAGLAVWRMRHTTAKRTSKVHVAG</sequence>
<dbReference type="InterPro" id="IPR020846">
    <property type="entry name" value="MFS_dom"/>
</dbReference>
<dbReference type="PANTHER" id="PTHR43414:SF1">
    <property type="entry name" value="PEPTIDE PERMEASE"/>
    <property type="match status" value="1"/>
</dbReference>
<dbReference type="InterPro" id="IPR036259">
    <property type="entry name" value="MFS_trans_sf"/>
</dbReference>
<keyword evidence="6 8" id="KW-0472">Membrane</keyword>
<reference evidence="11" key="1">
    <citation type="journal article" date="2019" name="Int. J. Syst. Evol. Microbiol.">
        <title>The Global Catalogue of Microorganisms (GCM) 10K type strain sequencing project: providing services to taxonomists for standard genome sequencing and annotation.</title>
        <authorList>
            <consortium name="The Broad Institute Genomics Platform"/>
            <consortium name="The Broad Institute Genome Sequencing Center for Infectious Disease"/>
            <person name="Wu L."/>
            <person name="Ma J."/>
        </authorList>
    </citation>
    <scope>NUCLEOTIDE SEQUENCE [LARGE SCALE GENOMIC DNA]</scope>
    <source>
        <strain evidence="11">CCUG 59129</strain>
    </source>
</reference>
<feature type="transmembrane region" description="Helical" evidence="8">
    <location>
        <begin position="9"/>
        <end position="33"/>
    </location>
</feature>
<evidence type="ECO:0000256" key="7">
    <source>
        <dbReference type="SAM" id="MobiDB-lite"/>
    </source>
</evidence>
<evidence type="ECO:0000256" key="6">
    <source>
        <dbReference type="ARBA" id="ARBA00023136"/>
    </source>
</evidence>
<dbReference type="Pfam" id="PF07690">
    <property type="entry name" value="MFS_1"/>
    <property type="match status" value="1"/>
</dbReference>
<dbReference type="SUPFAM" id="SSF103473">
    <property type="entry name" value="MFS general substrate transporter"/>
    <property type="match status" value="1"/>
</dbReference>
<feature type="domain" description="Major facilitator superfamily (MFS) profile" evidence="9">
    <location>
        <begin position="7"/>
        <end position="428"/>
    </location>
</feature>
<feature type="transmembrane region" description="Helical" evidence="8">
    <location>
        <begin position="138"/>
        <end position="160"/>
    </location>
</feature>
<evidence type="ECO:0000256" key="2">
    <source>
        <dbReference type="ARBA" id="ARBA00022448"/>
    </source>
</evidence>
<accession>A0ABW3HWE7</accession>
<protein>
    <submittedName>
        <fullName evidence="10">MFS transporter</fullName>
    </submittedName>
</protein>
<evidence type="ECO:0000256" key="5">
    <source>
        <dbReference type="ARBA" id="ARBA00022989"/>
    </source>
</evidence>
<comment type="caution">
    <text evidence="10">The sequence shown here is derived from an EMBL/GenBank/DDBJ whole genome shotgun (WGS) entry which is preliminary data.</text>
</comment>
<evidence type="ECO:0000256" key="4">
    <source>
        <dbReference type="ARBA" id="ARBA00022692"/>
    </source>
</evidence>
<keyword evidence="11" id="KW-1185">Reference proteome</keyword>
<feature type="transmembrane region" description="Helical" evidence="8">
    <location>
        <begin position="77"/>
        <end position="95"/>
    </location>
</feature>
<feature type="transmembrane region" description="Helical" evidence="8">
    <location>
        <begin position="244"/>
        <end position="262"/>
    </location>
</feature>
<keyword evidence="3" id="KW-1003">Cell membrane</keyword>
<evidence type="ECO:0000313" key="10">
    <source>
        <dbReference type="EMBL" id="MFD0961808.1"/>
    </source>
</evidence>
<feature type="transmembrane region" description="Helical" evidence="8">
    <location>
        <begin position="402"/>
        <end position="421"/>
    </location>
</feature>
<evidence type="ECO:0000256" key="1">
    <source>
        <dbReference type="ARBA" id="ARBA00004651"/>
    </source>
</evidence>
<feature type="transmembrane region" description="Helical" evidence="8">
    <location>
        <begin position="375"/>
        <end position="396"/>
    </location>
</feature>
<keyword evidence="5 8" id="KW-1133">Transmembrane helix</keyword>
<dbReference type="PRINTS" id="PR01035">
    <property type="entry name" value="TCRTETA"/>
</dbReference>
<feature type="transmembrane region" description="Helical" evidence="8">
    <location>
        <begin position="45"/>
        <end position="65"/>
    </location>
</feature>
<evidence type="ECO:0000313" key="11">
    <source>
        <dbReference type="Proteomes" id="UP001596989"/>
    </source>
</evidence>
<feature type="transmembrane region" description="Helical" evidence="8">
    <location>
        <begin position="107"/>
        <end position="126"/>
    </location>
</feature>
<dbReference type="InterPro" id="IPR011701">
    <property type="entry name" value="MFS"/>
</dbReference>
<dbReference type="PROSITE" id="PS50850">
    <property type="entry name" value="MFS"/>
    <property type="match status" value="1"/>
</dbReference>
<dbReference type="Proteomes" id="UP001596989">
    <property type="component" value="Unassembled WGS sequence"/>
</dbReference>
<feature type="region of interest" description="Disordered" evidence="7">
    <location>
        <begin position="193"/>
        <end position="226"/>
    </location>
</feature>
<feature type="transmembrane region" description="Helical" evidence="8">
    <location>
        <begin position="282"/>
        <end position="304"/>
    </location>
</feature>
<dbReference type="InterPro" id="IPR001958">
    <property type="entry name" value="Tet-R_TetA/multi-R_MdtG-like"/>
</dbReference>